<gene>
    <name evidence="5" type="ORF">A3C11_03055</name>
</gene>
<dbReference type="Proteomes" id="UP000177362">
    <property type="component" value="Unassembled WGS sequence"/>
</dbReference>
<protein>
    <recommendedName>
        <fullName evidence="4">ABC transporter domain-containing protein</fullName>
    </recommendedName>
</protein>
<dbReference type="PROSITE" id="PS50893">
    <property type="entry name" value="ABC_TRANSPORTER_2"/>
    <property type="match status" value="1"/>
</dbReference>
<keyword evidence="2" id="KW-0547">Nucleotide-binding</keyword>
<evidence type="ECO:0000313" key="6">
    <source>
        <dbReference type="Proteomes" id="UP000177362"/>
    </source>
</evidence>
<evidence type="ECO:0000256" key="3">
    <source>
        <dbReference type="ARBA" id="ARBA00022840"/>
    </source>
</evidence>
<dbReference type="Pfam" id="PF00005">
    <property type="entry name" value="ABC_tran"/>
    <property type="match status" value="1"/>
</dbReference>
<dbReference type="SMART" id="SM00382">
    <property type="entry name" value="AAA"/>
    <property type="match status" value="1"/>
</dbReference>
<evidence type="ECO:0000259" key="4">
    <source>
        <dbReference type="PROSITE" id="PS50893"/>
    </source>
</evidence>
<dbReference type="AlphaFoldDB" id="A0A1G2KTH6"/>
<name>A0A1G2KTH6_9BACT</name>
<evidence type="ECO:0000256" key="2">
    <source>
        <dbReference type="ARBA" id="ARBA00022741"/>
    </source>
</evidence>
<dbReference type="PANTHER" id="PTHR42734">
    <property type="entry name" value="METAL TRANSPORT SYSTEM ATP-BINDING PROTEIN TM_0124-RELATED"/>
    <property type="match status" value="1"/>
</dbReference>
<evidence type="ECO:0000256" key="1">
    <source>
        <dbReference type="ARBA" id="ARBA00022448"/>
    </source>
</evidence>
<keyword evidence="3" id="KW-0067">ATP-binding</keyword>
<comment type="caution">
    <text evidence="5">The sequence shown here is derived from an EMBL/GenBank/DDBJ whole genome shotgun (WGS) entry which is preliminary data.</text>
</comment>
<sequence>MGQESILEVSGLSVVFYGEEVLRDVSFVVPKGEVVAILGPNGAGKSVLLKTLVGLLPYKGKIVWSKDAKIGYVPQRFQVEKSLPLTVREFFLLHAAKFIFARGEMENKIQESLRMVQVAESSIDERLGTLSGGQLQRVLIAWALFDKPNVLLFDEPTAGIDATGEQTIYNLLHELQDRFGITIILVSHELNIVYRYATTVLCLNRSLVCSGAPREALTPETLAKLYGGEPAYYHHLHDVHETEDII</sequence>
<proteinExistence type="predicted"/>
<dbReference type="Gene3D" id="3.40.50.300">
    <property type="entry name" value="P-loop containing nucleotide triphosphate hydrolases"/>
    <property type="match status" value="1"/>
</dbReference>
<dbReference type="InterPro" id="IPR027417">
    <property type="entry name" value="P-loop_NTPase"/>
</dbReference>
<keyword evidence="1" id="KW-0813">Transport</keyword>
<dbReference type="InterPro" id="IPR003439">
    <property type="entry name" value="ABC_transporter-like_ATP-bd"/>
</dbReference>
<accession>A0A1G2KTH6</accession>
<feature type="domain" description="ABC transporter" evidence="4">
    <location>
        <begin position="7"/>
        <end position="230"/>
    </location>
</feature>
<reference evidence="5 6" key="1">
    <citation type="journal article" date="2016" name="Nat. Commun.">
        <title>Thousands of microbial genomes shed light on interconnected biogeochemical processes in an aquifer system.</title>
        <authorList>
            <person name="Anantharaman K."/>
            <person name="Brown C.T."/>
            <person name="Hug L.A."/>
            <person name="Sharon I."/>
            <person name="Castelle C.J."/>
            <person name="Probst A.J."/>
            <person name="Thomas B.C."/>
            <person name="Singh A."/>
            <person name="Wilkins M.J."/>
            <person name="Karaoz U."/>
            <person name="Brodie E.L."/>
            <person name="Williams K.H."/>
            <person name="Hubbard S.S."/>
            <person name="Banfield J.F."/>
        </authorList>
    </citation>
    <scope>NUCLEOTIDE SEQUENCE [LARGE SCALE GENOMIC DNA]</scope>
</reference>
<dbReference type="GO" id="GO:0005524">
    <property type="term" value="F:ATP binding"/>
    <property type="evidence" value="ECO:0007669"/>
    <property type="project" value="UniProtKB-KW"/>
</dbReference>
<dbReference type="InterPro" id="IPR050153">
    <property type="entry name" value="Metal_Ion_Import_ABC"/>
</dbReference>
<dbReference type="EMBL" id="MHQJ01000010">
    <property type="protein sequence ID" value="OHA01689.1"/>
    <property type="molecule type" value="Genomic_DNA"/>
</dbReference>
<evidence type="ECO:0000313" key="5">
    <source>
        <dbReference type="EMBL" id="OHA01689.1"/>
    </source>
</evidence>
<dbReference type="GO" id="GO:0016887">
    <property type="term" value="F:ATP hydrolysis activity"/>
    <property type="evidence" value="ECO:0007669"/>
    <property type="project" value="InterPro"/>
</dbReference>
<dbReference type="SUPFAM" id="SSF52540">
    <property type="entry name" value="P-loop containing nucleoside triphosphate hydrolases"/>
    <property type="match status" value="1"/>
</dbReference>
<organism evidence="5 6">
    <name type="scientific">Candidatus Sungbacteria bacterium RIFCSPHIGHO2_02_FULL_49_12</name>
    <dbReference type="NCBI Taxonomy" id="1802271"/>
    <lineage>
        <taxon>Bacteria</taxon>
        <taxon>Candidatus Sungiibacteriota</taxon>
    </lineage>
</organism>
<dbReference type="InterPro" id="IPR003593">
    <property type="entry name" value="AAA+_ATPase"/>
</dbReference>
<dbReference type="STRING" id="1802271.A3C11_03055"/>